<dbReference type="SUPFAM" id="SSF63829">
    <property type="entry name" value="Calcium-dependent phosphotriesterase"/>
    <property type="match status" value="1"/>
</dbReference>
<dbReference type="Proteomes" id="UP000481109">
    <property type="component" value="Unassembled WGS sequence"/>
</dbReference>
<dbReference type="InterPro" id="IPR011042">
    <property type="entry name" value="6-blade_b-propeller_TolB-like"/>
</dbReference>
<gene>
    <name evidence="2" type="ORF">G6045_07210</name>
</gene>
<evidence type="ECO:0000313" key="2">
    <source>
        <dbReference type="EMBL" id="NGO75465.1"/>
    </source>
</evidence>
<name>A0A6G4XD52_9ACTN</name>
<keyword evidence="3" id="KW-1185">Reference proteome</keyword>
<dbReference type="RefSeq" id="WP_165330983.1">
    <property type="nucleotide sequence ID" value="NZ_JAAKZW010000015.1"/>
</dbReference>
<evidence type="ECO:0008006" key="4">
    <source>
        <dbReference type="Google" id="ProtNLM"/>
    </source>
</evidence>
<proteinExistence type="predicted"/>
<comment type="caution">
    <text evidence="2">The sequence shown here is derived from an EMBL/GenBank/DDBJ whole genome shotgun (WGS) entry which is preliminary data.</text>
</comment>
<dbReference type="AlphaFoldDB" id="A0A6G4XD52"/>
<evidence type="ECO:0000256" key="1">
    <source>
        <dbReference type="SAM" id="SignalP"/>
    </source>
</evidence>
<accession>A0A6G4XD52</accession>
<feature type="chain" id="PRO_5026263075" description="Superoxide dismutase" evidence="1">
    <location>
        <begin position="26"/>
        <end position="341"/>
    </location>
</feature>
<dbReference type="EMBL" id="JAAKZW010000015">
    <property type="protein sequence ID" value="NGO75465.1"/>
    <property type="molecule type" value="Genomic_DNA"/>
</dbReference>
<dbReference type="Gene3D" id="2.120.10.30">
    <property type="entry name" value="TolB, C-terminal domain"/>
    <property type="match status" value="1"/>
</dbReference>
<dbReference type="PANTHER" id="PTHR31460:SF3">
    <property type="entry name" value="MESOCENTIN"/>
    <property type="match status" value="1"/>
</dbReference>
<dbReference type="InterPro" id="IPR006311">
    <property type="entry name" value="TAT_signal"/>
</dbReference>
<reference evidence="2 3" key="1">
    <citation type="submission" date="2020-02" db="EMBL/GenBank/DDBJ databases">
        <title>Whole-genome analyses of novel actinobacteria.</title>
        <authorList>
            <person name="Sahin N."/>
            <person name="Tokatli A."/>
        </authorList>
    </citation>
    <scope>NUCLEOTIDE SEQUENCE [LARGE SCALE GENOMIC DNA]</scope>
    <source>
        <strain evidence="2 3">YC504</strain>
    </source>
</reference>
<feature type="signal peptide" evidence="1">
    <location>
        <begin position="1"/>
        <end position="25"/>
    </location>
</feature>
<keyword evidence="1" id="KW-0732">Signal</keyword>
<protein>
    <recommendedName>
        <fullName evidence="4">Superoxide dismutase</fullName>
    </recommendedName>
</protein>
<organism evidence="2 3">
    <name type="scientific">Streptomyces mesophilus</name>
    <dbReference type="NCBI Taxonomy" id="1775132"/>
    <lineage>
        <taxon>Bacteria</taxon>
        <taxon>Bacillati</taxon>
        <taxon>Actinomycetota</taxon>
        <taxon>Actinomycetes</taxon>
        <taxon>Kitasatosporales</taxon>
        <taxon>Streptomycetaceae</taxon>
        <taxon>Streptomyces</taxon>
    </lineage>
</organism>
<dbReference type="PROSITE" id="PS51318">
    <property type="entry name" value="TAT"/>
    <property type="match status" value="1"/>
</dbReference>
<dbReference type="PANTHER" id="PTHR31460">
    <property type="match status" value="1"/>
</dbReference>
<sequence length="341" mass="36378">MTKQPLSRRTLLSATAATAATAVLAVTPPAAARPAAPARARGEVLPDHYVVPGDRAFPTGSTNDPRTGHLYVGSAEDGTLYRGHLTKPQLSPWSSDGTDGRSITSGLAVDGAGRLFVGGADTGTLRVYDTTSGTLLALLHGVEGGFVNEITVASDGTAYATDSFRPVIYRLTRSGVRWTLERWLDVARTPIDWVDGQHNLNGIVCVGRYLLTVNSNTGQLWRIDRHTGGVREVDLGGHLLRNGDGLVWRDGRLHVVQGNINDTPGLTPQVAVVQMSADLSAGRYTARIIPPGGFRHPSSASIARDRIIVVNSQYNRWIAGLPPEVLPFTVSSIPLTDAEPV</sequence>
<dbReference type="InterPro" id="IPR053224">
    <property type="entry name" value="Sensory_adhesion_molecule"/>
</dbReference>
<evidence type="ECO:0000313" key="3">
    <source>
        <dbReference type="Proteomes" id="UP000481109"/>
    </source>
</evidence>